<gene>
    <name evidence="8" type="ORF">EJ03DRAFT_259638</name>
</gene>
<feature type="transmembrane region" description="Helical" evidence="6">
    <location>
        <begin position="6"/>
        <end position="25"/>
    </location>
</feature>
<dbReference type="InterPro" id="IPR052337">
    <property type="entry name" value="SAT4-like"/>
</dbReference>
<evidence type="ECO:0000256" key="2">
    <source>
        <dbReference type="ARBA" id="ARBA00022692"/>
    </source>
</evidence>
<comment type="subcellular location">
    <subcellularLocation>
        <location evidence="1">Membrane</location>
        <topology evidence="1">Multi-pass membrane protein</topology>
    </subcellularLocation>
</comment>
<feature type="transmembrane region" description="Helical" evidence="6">
    <location>
        <begin position="75"/>
        <end position="98"/>
    </location>
</feature>
<keyword evidence="2 6" id="KW-0812">Transmembrane</keyword>
<dbReference type="PANTHER" id="PTHR33048">
    <property type="entry name" value="PTH11-LIKE INTEGRAL MEMBRANE PROTEIN (AFU_ORTHOLOGUE AFUA_5G11245)"/>
    <property type="match status" value="1"/>
</dbReference>
<evidence type="ECO:0000259" key="7">
    <source>
        <dbReference type="Pfam" id="PF20684"/>
    </source>
</evidence>
<keyword evidence="3 6" id="KW-1133">Transmembrane helix</keyword>
<dbReference type="InterPro" id="IPR049326">
    <property type="entry name" value="Rhodopsin_dom_fungi"/>
</dbReference>
<dbReference type="AlphaFoldDB" id="A0A6G1L9L5"/>
<sequence>YLEEDMYLIGLPLVKNAILMFYLRVFHHRCFRISRYCIAFLLVSIISCTPTDLAWNHWGEEYSGTCRNINVQGWASVALNVMLDFVVIGLPMPLVAGLTPKIRKKLLLVLM</sequence>
<keyword evidence="9" id="KW-1185">Reference proteome</keyword>
<organism evidence="8 9">
    <name type="scientific">Teratosphaeria nubilosa</name>
    <dbReference type="NCBI Taxonomy" id="161662"/>
    <lineage>
        <taxon>Eukaryota</taxon>
        <taxon>Fungi</taxon>
        <taxon>Dikarya</taxon>
        <taxon>Ascomycota</taxon>
        <taxon>Pezizomycotina</taxon>
        <taxon>Dothideomycetes</taxon>
        <taxon>Dothideomycetidae</taxon>
        <taxon>Mycosphaerellales</taxon>
        <taxon>Teratosphaeriaceae</taxon>
        <taxon>Teratosphaeria</taxon>
    </lineage>
</organism>
<feature type="non-terminal residue" evidence="8">
    <location>
        <position position="1"/>
    </location>
</feature>
<dbReference type="GO" id="GO:0016020">
    <property type="term" value="C:membrane"/>
    <property type="evidence" value="ECO:0007669"/>
    <property type="project" value="UniProtKB-SubCell"/>
</dbReference>
<comment type="similarity">
    <text evidence="5">Belongs to the SAT4 family.</text>
</comment>
<dbReference type="Pfam" id="PF20684">
    <property type="entry name" value="Fung_rhodopsin"/>
    <property type="match status" value="1"/>
</dbReference>
<evidence type="ECO:0000256" key="4">
    <source>
        <dbReference type="ARBA" id="ARBA00023136"/>
    </source>
</evidence>
<reference evidence="8" key="1">
    <citation type="journal article" date="2020" name="Stud. Mycol.">
        <title>101 Dothideomycetes genomes: a test case for predicting lifestyles and emergence of pathogens.</title>
        <authorList>
            <person name="Haridas S."/>
            <person name="Albert R."/>
            <person name="Binder M."/>
            <person name="Bloem J."/>
            <person name="Labutti K."/>
            <person name="Salamov A."/>
            <person name="Andreopoulos B."/>
            <person name="Baker S."/>
            <person name="Barry K."/>
            <person name="Bills G."/>
            <person name="Bluhm B."/>
            <person name="Cannon C."/>
            <person name="Castanera R."/>
            <person name="Culley D."/>
            <person name="Daum C."/>
            <person name="Ezra D."/>
            <person name="Gonzalez J."/>
            <person name="Henrissat B."/>
            <person name="Kuo A."/>
            <person name="Liang C."/>
            <person name="Lipzen A."/>
            <person name="Lutzoni F."/>
            <person name="Magnuson J."/>
            <person name="Mondo S."/>
            <person name="Nolan M."/>
            <person name="Ohm R."/>
            <person name="Pangilinan J."/>
            <person name="Park H.-J."/>
            <person name="Ramirez L."/>
            <person name="Alfaro M."/>
            <person name="Sun H."/>
            <person name="Tritt A."/>
            <person name="Yoshinaga Y."/>
            <person name="Zwiers L.-H."/>
            <person name="Turgeon B."/>
            <person name="Goodwin S."/>
            <person name="Spatafora J."/>
            <person name="Crous P."/>
            <person name="Grigoriev I."/>
        </authorList>
    </citation>
    <scope>NUCLEOTIDE SEQUENCE</scope>
    <source>
        <strain evidence="8">CBS 116005</strain>
    </source>
</reference>
<dbReference type="Proteomes" id="UP000799436">
    <property type="component" value="Unassembled WGS sequence"/>
</dbReference>
<feature type="domain" description="Rhodopsin" evidence="7">
    <location>
        <begin position="1"/>
        <end position="111"/>
    </location>
</feature>
<dbReference type="OrthoDB" id="2496787at2759"/>
<feature type="transmembrane region" description="Helical" evidence="6">
    <location>
        <begin position="37"/>
        <end position="55"/>
    </location>
</feature>
<evidence type="ECO:0000256" key="3">
    <source>
        <dbReference type="ARBA" id="ARBA00022989"/>
    </source>
</evidence>
<feature type="non-terminal residue" evidence="8">
    <location>
        <position position="111"/>
    </location>
</feature>
<evidence type="ECO:0000256" key="1">
    <source>
        <dbReference type="ARBA" id="ARBA00004141"/>
    </source>
</evidence>
<name>A0A6G1L9L5_9PEZI</name>
<keyword evidence="4 6" id="KW-0472">Membrane</keyword>
<protein>
    <recommendedName>
        <fullName evidence="7">Rhodopsin domain-containing protein</fullName>
    </recommendedName>
</protein>
<evidence type="ECO:0000256" key="5">
    <source>
        <dbReference type="ARBA" id="ARBA00038359"/>
    </source>
</evidence>
<proteinExistence type="inferred from homology"/>
<accession>A0A6G1L9L5</accession>
<evidence type="ECO:0000313" key="9">
    <source>
        <dbReference type="Proteomes" id="UP000799436"/>
    </source>
</evidence>
<dbReference type="PANTHER" id="PTHR33048:SF160">
    <property type="entry name" value="SAT4 FAMILY MEMBRANE PROTEIN"/>
    <property type="match status" value="1"/>
</dbReference>
<evidence type="ECO:0000256" key="6">
    <source>
        <dbReference type="SAM" id="Phobius"/>
    </source>
</evidence>
<dbReference type="EMBL" id="ML995835">
    <property type="protein sequence ID" value="KAF2769282.1"/>
    <property type="molecule type" value="Genomic_DNA"/>
</dbReference>
<evidence type="ECO:0000313" key="8">
    <source>
        <dbReference type="EMBL" id="KAF2769282.1"/>
    </source>
</evidence>